<organism evidence="2 3">
    <name type="scientific">Dictyobacter aurantiacus</name>
    <dbReference type="NCBI Taxonomy" id="1936993"/>
    <lineage>
        <taxon>Bacteria</taxon>
        <taxon>Bacillati</taxon>
        <taxon>Chloroflexota</taxon>
        <taxon>Ktedonobacteria</taxon>
        <taxon>Ktedonobacterales</taxon>
        <taxon>Dictyobacteraceae</taxon>
        <taxon>Dictyobacter</taxon>
    </lineage>
</organism>
<evidence type="ECO:0000259" key="1">
    <source>
        <dbReference type="PROSITE" id="PS51352"/>
    </source>
</evidence>
<accession>A0A401ZN56</accession>
<proteinExistence type="predicted"/>
<dbReference type="InterPro" id="IPR036249">
    <property type="entry name" value="Thioredoxin-like_sf"/>
</dbReference>
<reference evidence="3" key="1">
    <citation type="submission" date="2018-12" db="EMBL/GenBank/DDBJ databases">
        <title>Tengunoibacter tsumagoiensis gen. nov., sp. nov., Dictyobacter kobayashii sp. nov., D. alpinus sp. nov., and D. joshuensis sp. nov. and description of Dictyobacteraceae fam. nov. within the order Ktedonobacterales isolated from Tengu-no-mugimeshi.</title>
        <authorList>
            <person name="Wang C.M."/>
            <person name="Zheng Y."/>
            <person name="Sakai Y."/>
            <person name="Toyoda A."/>
            <person name="Minakuchi Y."/>
            <person name="Abe K."/>
            <person name="Yokota A."/>
            <person name="Yabe S."/>
        </authorList>
    </citation>
    <scope>NUCLEOTIDE SEQUENCE [LARGE SCALE GENOMIC DNA]</scope>
    <source>
        <strain evidence="3">S-27</strain>
    </source>
</reference>
<dbReference type="GO" id="GO:0016491">
    <property type="term" value="F:oxidoreductase activity"/>
    <property type="evidence" value="ECO:0007669"/>
    <property type="project" value="InterPro"/>
</dbReference>
<dbReference type="SUPFAM" id="SSF52833">
    <property type="entry name" value="Thioredoxin-like"/>
    <property type="match status" value="1"/>
</dbReference>
<feature type="domain" description="Thioredoxin" evidence="1">
    <location>
        <begin position="3"/>
        <end position="188"/>
    </location>
</feature>
<dbReference type="EMBL" id="BIFQ01000002">
    <property type="protein sequence ID" value="GCE08295.1"/>
    <property type="molecule type" value="Genomic_DNA"/>
</dbReference>
<gene>
    <name evidence="2" type="ORF">KDAU_56240</name>
</gene>
<dbReference type="PROSITE" id="PS51352">
    <property type="entry name" value="THIOREDOXIN_2"/>
    <property type="match status" value="1"/>
</dbReference>
<evidence type="ECO:0000313" key="2">
    <source>
        <dbReference type="EMBL" id="GCE08295.1"/>
    </source>
</evidence>
<dbReference type="AlphaFoldDB" id="A0A401ZN56"/>
<dbReference type="InterPro" id="IPR013766">
    <property type="entry name" value="Thioredoxin_domain"/>
</dbReference>
<dbReference type="Pfam" id="PF00578">
    <property type="entry name" value="AhpC-TSA"/>
    <property type="match status" value="1"/>
</dbReference>
<evidence type="ECO:0000313" key="3">
    <source>
        <dbReference type="Proteomes" id="UP000287224"/>
    </source>
</evidence>
<protein>
    <submittedName>
        <fullName evidence="2">Alkyl hydroperoxide reductase</fullName>
    </submittedName>
</protein>
<name>A0A401ZN56_9CHLR</name>
<dbReference type="Gene3D" id="3.40.30.10">
    <property type="entry name" value="Glutaredoxin"/>
    <property type="match status" value="1"/>
</dbReference>
<dbReference type="OrthoDB" id="9809746at2"/>
<sequence>MKLQAGMVAPHFEAEDIFGGQIDLAVYAGRFVLLSFLRNGGCALCNLRVHQLIQRYPELHARGLEVLAVFESPVSSIREHVTSRQDVPFPIIADPDARLYDLYGVEVSQEKVQASMARMGTPVMQQMIQDAAAIGYQLAHEDGSNFNRIPADFLIDPDQRIRLAFYSDLVGDHLPLSEVNEALVAAAL</sequence>
<keyword evidence="3" id="KW-1185">Reference proteome</keyword>
<dbReference type="Proteomes" id="UP000287224">
    <property type="component" value="Unassembled WGS sequence"/>
</dbReference>
<dbReference type="RefSeq" id="WP_126600754.1">
    <property type="nucleotide sequence ID" value="NZ_BIFQ01000002.1"/>
</dbReference>
<dbReference type="GO" id="GO:0016209">
    <property type="term" value="F:antioxidant activity"/>
    <property type="evidence" value="ECO:0007669"/>
    <property type="project" value="InterPro"/>
</dbReference>
<dbReference type="InterPro" id="IPR000866">
    <property type="entry name" value="AhpC/TSA"/>
</dbReference>
<comment type="caution">
    <text evidence="2">The sequence shown here is derived from an EMBL/GenBank/DDBJ whole genome shotgun (WGS) entry which is preliminary data.</text>
</comment>